<name>A0A146KZM6_LYGHE</name>
<proteinExistence type="predicted"/>
<sequence length="182" mass="20996">MYVPLRLGNNILCFYAQIYGPQDATFTIEGGCDQCQEPLNGVVDVRASVEVPNSREEANIVFHCKECKKCAYAKVLPLESTLKRLHRTAQYKFHKEIRTQNKLESDFAVLCKDTNSNAVFAIETRGFKIRRWEPVRIVCTTWTRASQFDSIPLASEDDDYFFEIDSPTGEVIQLYYVRSYLE</sequence>
<evidence type="ECO:0000313" key="1">
    <source>
        <dbReference type="EMBL" id="JAQ00442.1"/>
    </source>
</evidence>
<dbReference type="SUPFAM" id="SSF141678">
    <property type="entry name" value="MAL13P1.257-like"/>
    <property type="match status" value="1"/>
</dbReference>
<gene>
    <name evidence="1" type="ORF">g.17193</name>
</gene>
<dbReference type="Pfam" id="PF05907">
    <property type="entry name" value="CXXC_Zn-b_euk"/>
    <property type="match status" value="1"/>
</dbReference>
<reference evidence="1" key="1">
    <citation type="journal article" date="2016" name="Gigascience">
        <title>De novo construction of an expanded transcriptome assembly for the western tarnished plant bug, Lygus hesperus.</title>
        <authorList>
            <person name="Tassone E.E."/>
            <person name="Geib S.M."/>
            <person name="Hall B."/>
            <person name="Fabrick J.A."/>
            <person name="Brent C.S."/>
            <person name="Hull J.J."/>
        </authorList>
    </citation>
    <scope>NUCLEOTIDE SEQUENCE</scope>
</reference>
<organism evidence="1">
    <name type="scientific">Lygus hesperus</name>
    <name type="common">Western plant bug</name>
    <dbReference type="NCBI Taxonomy" id="30085"/>
    <lineage>
        <taxon>Eukaryota</taxon>
        <taxon>Metazoa</taxon>
        <taxon>Ecdysozoa</taxon>
        <taxon>Arthropoda</taxon>
        <taxon>Hexapoda</taxon>
        <taxon>Insecta</taxon>
        <taxon>Pterygota</taxon>
        <taxon>Neoptera</taxon>
        <taxon>Paraneoptera</taxon>
        <taxon>Hemiptera</taxon>
        <taxon>Heteroptera</taxon>
        <taxon>Panheteroptera</taxon>
        <taxon>Cimicomorpha</taxon>
        <taxon>Miridae</taxon>
        <taxon>Mirini</taxon>
        <taxon>Lygus</taxon>
    </lineage>
</organism>
<protein>
    <submittedName>
        <fullName evidence="1">Uncharacterized protein</fullName>
    </submittedName>
</protein>
<accession>A0A146KZM6</accession>
<dbReference type="InterPro" id="IPR008584">
    <property type="entry name" value="CXXC_Zn-binding_euk"/>
</dbReference>
<dbReference type="AlphaFoldDB" id="A0A146KZM6"/>
<dbReference type="EMBL" id="GDHC01018187">
    <property type="protein sequence ID" value="JAQ00442.1"/>
    <property type="molecule type" value="Transcribed_RNA"/>
</dbReference>